<sequence>MAKSDAESGGPLDVVIVYAFDSSTMTAAYAKVNKVYYLVEGKIGCFSSNSMISYVYFESSNNSCTSGKIFARERRIIIGGSTTPCTPNMASGLSEAHRMIGGGEIPAAKKGIILFFSDGLTMDKNKGSFFFDGTTDYVSKWPVYTFIVGGGGEDDLQQAAELRTIAANSPGGTFNPTPVPDEPQRSVVFSQEVLDTILGSTQDDETPPAPDSGGGIGLVTMKKPRYSKNDVALSSADSLTVLLELNAPSSSGKAGSREGLDLVVVLAINRSREGGEAKLSEVKKAMEFMIMKLTAMDRLSIVSGKTDHMYGLRQCPLRLMTPAGQADLKDLVAGGGLEGSGINLQEGLMEALGVIRGRVHKQGRAANIFFLTDDSQVYGGDALSVDPGEVAVHTFGLGRKAGHELLKNMAKKSRGGTYSFVPDDSSVCAPLSLMLGGLVTIAAQDLQLTLTSKGGKDVEAMAVAAGVDYNYKQTASVNSRGEKEITISFGTIFSGESRRVSVDFTLRPSNNSTRFNATIAEAQHSYTAQHGALQKQPPRDVLIRRTAMPTAAPGVDAARLHADEVRRQQAVSIDAATALADAGKLEEARYRLQDMLNAVEDVMLDDGGKMVAALRAELLQLIKLTASKELYDELGRPYAFAAVSSHGCQRAAAKGDLLLELPPVAVSLYVTPRMITHLAQAQKFDKDPNTPVPSADEDLQKEIAADPMAPVAGALAFYLDNAIQSLKAIQKIIAPTNN</sequence>
<proteinExistence type="predicted"/>
<evidence type="ECO:0000313" key="2">
    <source>
        <dbReference type="Proteomes" id="UP001732700"/>
    </source>
</evidence>
<reference evidence="1" key="2">
    <citation type="submission" date="2025-09" db="UniProtKB">
        <authorList>
            <consortium name="EnsemblPlants"/>
        </authorList>
    </citation>
    <scope>IDENTIFICATION</scope>
</reference>
<protein>
    <submittedName>
        <fullName evidence="1">Uncharacterized protein</fullName>
    </submittedName>
</protein>
<accession>A0ACD5ZIF2</accession>
<keyword evidence="2" id="KW-1185">Reference proteome</keyword>
<reference evidence="1" key="1">
    <citation type="submission" date="2021-05" db="EMBL/GenBank/DDBJ databases">
        <authorList>
            <person name="Scholz U."/>
            <person name="Mascher M."/>
            <person name="Fiebig A."/>
        </authorList>
    </citation>
    <scope>NUCLEOTIDE SEQUENCE [LARGE SCALE GENOMIC DNA]</scope>
</reference>
<dbReference type="EnsemblPlants" id="AVESA.00010b.r2.7AG1197710.1">
    <property type="protein sequence ID" value="AVESA.00010b.r2.7AG1197710.1.CDS"/>
    <property type="gene ID" value="AVESA.00010b.r2.7AG1197710"/>
</dbReference>
<organism evidence="1 2">
    <name type="scientific">Avena sativa</name>
    <name type="common">Oat</name>
    <dbReference type="NCBI Taxonomy" id="4498"/>
    <lineage>
        <taxon>Eukaryota</taxon>
        <taxon>Viridiplantae</taxon>
        <taxon>Streptophyta</taxon>
        <taxon>Embryophyta</taxon>
        <taxon>Tracheophyta</taxon>
        <taxon>Spermatophyta</taxon>
        <taxon>Magnoliopsida</taxon>
        <taxon>Liliopsida</taxon>
        <taxon>Poales</taxon>
        <taxon>Poaceae</taxon>
        <taxon>BOP clade</taxon>
        <taxon>Pooideae</taxon>
        <taxon>Poodae</taxon>
        <taxon>Poeae</taxon>
        <taxon>Poeae Chloroplast Group 1 (Aveneae type)</taxon>
        <taxon>Aveninae</taxon>
        <taxon>Avena</taxon>
    </lineage>
</organism>
<dbReference type="Proteomes" id="UP001732700">
    <property type="component" value="Chromosome 7A"/>
</dbReference>
<name>A0ACD5ZIF2_AVESA</name>
<evidence type="ECO:0000313" key="1">
    <source>
        <dbReference type="EnsemblPlants" id="AVESA.00010b.r2.7AG1197710.1.CDS"/>
    </source>
</evidence>